<organism evidence="13 14">
    <name type="scientific">Haladaptatus litoreus</name>
    <dbReference type="NCBI Taxonomy" id="553468"/>
    <lineage>
        <taxon>Archaea</taxon>
        <taxon>Methanobacteriati</taxon>
        <taxon>Methanobacteriota</taxon>
        <taxon>Stenosarchaea group</taxon>
        <taxon>Halobacteria</taxon>
        <taxon>Halobacteriales</taxon>
        <taxon>Haladaptataceae</taxon>
        <taxon>Haladaptatus</taxon>
    </lineage>
</organism>
<evidence type="ECO:0000256" key="10">
    <source>
        <dbReference type="ARBA" id="ARBA00023065"/>
    </source>
</evidence>
<evidence type="ECO:0000256" key="5">
    <source>
        <dbReference type="ARBA" id="ARBA00022519"/>
    </source>
</evidence>
<keyword evidence="8" id="KW-0630">Potassium</keyword>
<dbReference type="InterPro" id="IPR004772">
    <property type="entry name" value="TrkH"/>
</dbReference>
<dbReference type="PIRSF" id="PIRSF006247">
    <property type="entry name" value="TrkH"/>
    <property type="match status" value="1"/>
</dbReference>
<evidence type="ECO:0000256" key="9">
    <source>
        <dbReference type="ARBA" id="ARBA00022989"/>
    </source>
</evidence>
<accession>A0A1N6ZQB8</accession>
<dbReference type="PANTHER" id="PTHR32024">
    <property type="entry name" value="TRK SYSTEM POTASSIUM UPTAKE PROTEIN TRKG-RELATED"/>
    <property type="match status" value="1"/>
</dbReference>
<dbReference type="Pfam" id="PF02386">
    <property type="entry name" value="TrkH"/>
    <property type="match status" value="1"/>
</dbReference>
<protein>
    <submittedName>
        <fullName evidence="13">Trk system potassium uptake protein TrkH</fullName>
    </submittedName>
</protein>
<feature type="transmembrane region" description="Helical" evidence="12">
    <location>
        <begin position="437"/>
        <end position="460"/>
    </location>
</feature>
<keyword evidence="6" id="KW-0633">Potassium transport</keyword>
<evidence type="ECO:0000256" key="4">
    <source>
        <dbReference type="ARBA" id="ARBA00022475"/>
    </source>
</evidence>
<feature type="transmembrane region" description="Helical" evidence="12">
    <location>
        <begin position="12"/>
        <end position="37"/>
    </location>
</feature>
<evidence type="ECO:0000256" key="2">
    <source>
        <dbReference type="ARBA" id="ARBA00009137"/>
    </source>
</evidence>
<feature type="transmembrane region" description="Helical" evidence="12">
    <location>
        <begin position="405"/>
        <end position="425"/>
    </location>
</feature>
<keyword evidence="14" id="KW-1185">Reference proteome</keyword>
<evidence type="ECO:0000256" key="11">
    <source>
        <dbReference type="ARBA" id="ARBA00023136"/>
    </source>
</evidence>
<reference evidence="14" key="1">
    <citation type="submission" date="2017-01" db="EMBL/GenBank/DDBJ databases">
        <authorList>
            <person name="Varghese N."/>
            <person name="Submissions S."/>
        </authorList>
    </citation>
    <scope>NUCLEOTIDE SEQUENCE [LARGE SCALE GENOMIC DNA]</scope>
    <source>
        <strain evidence="14">CGMCC 1.7737</strain>
    </source>
</reference>
<dbReference type="GO" id="GO:0005886">
    <property type="term" value="C:plasma membrane"/>
    <property type="evidence" value="ECO:0007669"/>
    <property type="project" value="UniProtKB-SubCell"/>
</dbReference>
<keyword evidence="4" id="KW-1003">Cell membrane</keyword>
<keyword evidence="9 12" id="KW-1133">Transmembrane helix</keyword>
<evidence type="ECO:0000256" key="3">
    <source>
        <dbReference type="ARBA" id="ARBA00022448"/>
    </source>
</evidence>
<evidence type="ECO:0000313" key="13">
    <source>
        <dbReference type="EMBL" id="SIR28921.1"/>
    </source>
</evidence>
<proteinExistence type="inferred from homology"/>
<keyword evidence="3" id="KW-0813">Transport</keyword>
<evidence type="ECO:0000256" key="1">
    <source>
        <dbReference type="ARBA" id="ARBA00004429"/>
    </source>
</evidence>
<feature type="transmembrane region" description="Helical" evidence="12">
    <location>
        <begin position="472"/>
        <end position="497"/>
    </location>
</feature>
<keyword evidence="5" id="KW-0997">Cell inner membrane</keyword>
<feature type="transmembrane region" description="Helical" evidence="12">
    <location>
        <begin position="139"/>
        <end position="163"/>
    </location>
</feature>
<feature type="transmembrane region" description="Helical" evidence="12">
    <location>
        <begin position="245"/>
        <end position="268"/>
    </location>
</feature>
<name>A0A1N6ZQB8_9EURY</name>
<evidence type="ECO:0000313" key="14">
    <source>
        <dbReference type="Proteomes" id="UP000186914"/>
    </source>
</evidence>
<evidence type="ECO:0000256" key="7">
    <source>
        <dbReference type="ARBA" id="ARBA00022692"/>
    </source>
</evidence>
<gene>
    <name evidence="13" type="ORF">SAMN05421858_2120</name>
</gene>
<dbReference type="InterPro" id="IPR003445">
    <property type="entry name" value="Cat_transpt"/>
</dbReference>
<comment type="similarity">
    <text evidence="2">Belongs to the TrkH potassium transport family.</text>
</comment>
<evidence type="ECO:0000256" key="6">
    <source>
        <dbReference type="ARBA" id="ARBA00022538"/>
    </source>
</evidence>
<dbReference type="PANTHER" id="PTHR32024:SF2">
    <property type="entry name" value="TRK SYSTEM POTASSIUM UPTAKE PROTEIN TRKG-RELATED"/>
    <property type="match status" value="1"/>
</dbReference>
<dbReference type="OrthoDB" id="111943at2157"/>
<dbReference type="EMBL" id="FTNO01000001">
    <property type="protein sequence ID" value="SIR28921.1"/>
    <property type="molecule type" value="Genomic_DNA"/>
</dbReference>
<dbReference type="AlphaFoldDB" id="A0A1N6ZQB8"/>
<feature type="transmembrane region" description="Helical" evidence="12">
    <location>
        <begin position="344"/>
        <end position="369"/>
    </location>
</feature>
<dbReference type="RefSeq" id="WP_076430019.1">
    <property type="nucleotide sequence ID" value="NZ_FTNO01000001.1"/>
</dbReference>
<comment type="subcellular location">
    <subcellularLocation>
        <location evidence="1">Cell inner membrane</location>
        <topology evidence="1">Multi-pass membrane protein</topology>
    </subcellularLocation>
</comment>
<evidence type="ECO:0000256" key="12">
    <source>
        <dbReference type="SAM" id="Phobius"/>
    </source>
</evidence>
<dbReference type="Proteomes" id="UP000186914">
    <property type="component" value="Unassembled WGS sequence"/>
</dbReference>
<feature type="transmembrane region" description="Helical" evidence="12">
    <location>
        <begin position="280"/>
        <end position="300"/>
    </location>
</feature>
<keyword evidence="11 12" id="KW-0472">Membrane</keyword>
<feature type="transmembrane region" description="Helical" evidence="12">
    <location>
        <begin position="184"/>
        <end position="205"/>
    </location>
</feature>
<feature type="transmembrane region" description="Helical" evidence="12">
    <location>
        <begin position="72"/>
        <end position="91"/>
    </location>
</feature>
<feature type="transmembrane region" description="Helical" evidence="12">
    <location>
        <begin position="43"/>
        <end position="60"/>
    </location>
</feature>
<sequence>MVRVRVDWRSSCSFVGTILKWLSVPLCLPAVVALLYAEPLVPFAVTIAVTFVLGLGLENLTEERTLGHREAFLMVALTWFSIALIGAIPFVTAGRGAVAYPVNALFESTSGITTTGATVITDFEIHAQSIMLWRQLIQWLGGLGILVLATAVLSELGVGGAQLMETETRTRDVHKLTPRIEETARLLSSLYVGLTVLQMALFYGLHHAGFAPNMTLFDAVAHPLTTVSTSGFSPQPLSIGAFSPAIQWVTIPFMALGATSFILLYFTLQGDTSRLRQSEEFRFYVSLLALFTIVVSILLVNDPDFDGTIEATLRHAAFQVVSIMTTTGYATVDFNVWSAAAKHMLFICMFIGGMAGSTTCSIKTLRWLVVIKAFRRDLFTATHPSVIRPVWLSGDAVDEESVRSIYAYTLISLVIFAAATVFLVLDASRVGPDIGEFDAMGAAAATFLNIGPGFGVAGPFGSYEPFSDSAKLAMVVLMWVGRIEILPVLVLLTPAYWRT</sequence>
<keyword evidence="10" id="KW-0406">Ion transport</keyword>
<keyword evidence="7 12" id="KW-0812">Transmembrane</keyword>
<evidence type="ECO:0000256" key="8">
    <source>
        <dbReference type="ARBA" id="ARBA00022958"/>
    </source>
</evidence>
<dbReference type="GO" id="GO:0015379">
    <property type="term" value="F:potassium:chloride symporter activity"/>
    <property type="evidence" value="ECO:0007669"/>
    <property type="project" value="InterPro"/>
</dbReference>